<dbReference type="EnsemblMetazoa" id="SMAR010367-RA">
    <property type="protein sequence ID" value="SMAR010367-PA"/>
    <property type="gene ID" value="SMAR010367"/>
</dbReference>
<dbReference type="Proteomes" id="UP000014500">
    <property type="component" value="Unassembled WGS sequence"/>
</dbReference>
<dbReference type="InterPro" id="IPR003118">
    <property type="entry name" value="Pointed_dom"/>
</dbReference>
<accession>T1J9H1</accession>
<dbReference type="eggNOG" id="KOG3804">
    <property type="taxonomic scope" value="Eukaryota"/>
</dbReference>
<dbReference type="GO" id="GO:0043565">
    <property type="term" value="F:sequence-specific DNA binding"/>
    <property type="evidence" value="ECO:0007669"/>
    <property type="project" value="InterPro"/>
</dbReference>
<dbReference type="PROSITE" id="PS51433">
    <property type="entry name" value="PNT"/>
    <property type="match status" value="1"/>
</dbReference>
<dbReference type="PhylomeDB" id="T1J9H1"/>
<organism evidence="2 3">
    <name type="scientific">Strigamia maritima</name>
    <name type="common">European centipede</name>
    <name type="synonym">Geophilus maritimus</name>
    <dbReference type="NCBI Taxonomy" id="126957"/>
    <lineage>
        <taxon>Eukaryota</taxon>
        <taxon>Metazoa</taxon>
        <taxon>Ecdysozoa</taxon>
        <taxon>Arthropoda</taxon>
        <taxon>Myriapoda</taxon>
        <taxon>Chilopoda</taxon>
        <taxon>Pleurostigmophora</taxon>
        <taxon>Geophilomorpha</taxon>
        <taxon>Linotaeniidae</taxon>
        <taxon>Strigamia</taxon>
    </lineage>
</organism>
<dbReference type="FunFam" id="1.10.150.50:FF:000061">
    <property type="entry name" value="Ets DNA-binding protein pokkuri"/>
    <property type="match status" value="1"/>
</dbReference>
<dbReference type="AlphaFoldDB" id="T1J9H1"/>
<dbReference type="EMBL" id="JH431975">
    <property type="status" value="NOT_ANNOTATED_CDS"/>
    <property type="molecule type" value="Genomic_DNA"/>
</dbReference>
<evidence type="ECO:0000259" key="1">
    <source>
        <dbReference type="PROSITE" id="PS51433"/>
    </source>
</evidence>
<evidence type="ECO:0000313" key="3">
    <source>
        <dbReference type="Proteomes" id="UP000014500"/>
    </source>
</evidence>
<keyword evidence="3" id="KW-1185">Reference proteome</keyword>
<reference evidence="3" key="1">
    <citation type="submission" date="2011-05" db="EMBL/GenBank/DDBJ databases">
        <authorList>
            <person name="Richards S.R."/>
            <person name="Qu J."/>
            <person name="Jiang H."/>
            <person name="Jhangiani S.N."/>
            <person name="Agravi P."/>
            <person name="Goodspeed R."/>
            <person name="Gross S."/>
            <person name="Mandapat C."/>
            <person name="Jackson L."/>
            <person name="Mathew T."/>
            <person name="Pu L."/>
            <person name="Thornton R."/>
            <person name="Saada N."/>
            <person name="Wilczek-Boney K.B."/>
            <person name="Lee S."/>
            <person name="Kovar C."/>
            <person name="Wu Y."/>
            <person name="Scherer S.E."/>
            <person name="Worley K.C."/>
            <person name="Muzny D.M."/>
            <person name="Gibbs R."/>
        </authorList>
    </citation>
    <scope>NUCLEOTIDE SEQUENCE</scope>
    <source>
        <strain evidence="3">Brora</strain>
    </source>
</reference>
<dbReference type="SMART" id="SM00251">
    <property type="entry name" value="SAM_PNT"/>
    <property type="match status" value="1"/>
</dbReference>
<dbReference type="Pfam" id="PF02198">
    <property type="entry name" value="SAM_PNT"/>
    <property type="match status" value="1"/>
</dbReference>
<name>T1J9H1_STRMM</name>
<dbReference type="InterPro" id="IPR013761">
    <property type="entry name" value="SAM/pointed_sf"/>
</dbReference>
<protein>
    <recommendedName>
        <fullName evidence="1">PNT domain-containing protein</fullName>
    </recommendedName>
</protein>
<dbReference type="HOGENOM" id="CLU_2040994_0_0_1"/>
<dbReference type="Gene3D" id="1.10.150.50">
    <property type="entry name" value="Transcription Factor, Ets-1"/>
    <property type="match status" value="1"/>
</dbReference>
<dbReference type="STRING" id="126957.T1J9H1"/>
<dbReference type="SUPFAM" id="SSF47769">
    <property type="entry name" value="SAM/Pointed domain"/>
    <property type="match status" value="1"/>
</dbReference>
<evidence type="ECO:0000313" key="2">
    <source>
        <dbReference type="EnsemblMetazoa" id="SMAR010367-PA"/>
    </source>
</evidence>
<reference evidence="2" key="2">
    <citation type="submission" date="2015-02" db="UniProtKB">
        <authorList>
            <consortium name="EnsemblMetazoa"/>
        </authorList>
    </citation>
    <scope>IDENTIFICATION</scope>
</reference>
<dbReference type="OMA" id="CAAMYAR"/>
<sequence>MGLCSVPFRMPAVVFPSPGSSFHCDSITGCFVPVNSPHRHQTSDYSLPKDPRFWSRDDVACWLRHISSDHGLPTIPLDRFQMNGKALCLMNVDMFVQRVPLGGKLLYKDFQLRLCAAMYAR</sequence>
<feature type="domain" description="PNT" evidence="1">
    <location>
        <begin position="33"/>
        <end position="117"/>
    </location>
</feature>
<dbReference type="CDD" id="cd08536">
    <property type="entry name" value="SAM_PNT-Mae"/>
    <property type="match status" value="1"/>
</dbReference>
<proteinExistence type="predicted"/>